<keyword evidence="2" id="KW-1185">Reference proteome</keyword>
<accession>A0ABR2A0G8</accession>
<reference evidence="1 2" key="1">
    <citation type="journal article" date="2024" name="G3 (Bethesda)">
        <title>Genome assembly of Hibiscus sabdariffa L. provides insights into metabolisms of medicinal natural products.</title>
        <authorList>
            <person name="Kim T."/>
        </authorList>
    </citation>
    <scope>NUCLEOTIDE SEQUENCE [LARGE SCALE GENOMIC DNA]</scope>
    <source>
        <strain evidence="1">TK-2024</strain>
        <tissue evidence="1">Old leaves</tissue>
    </source>
</reference>
<evidence type="ECO:0000313" key="2">
    <source>
        <dbReference type="Proteomes" id="UP001472677"/>
    </source>
</evidence>
<gene>
    <name evidence="1" type="ORF">V6N12_073094</name>
</gene>
<name>A0ABR2A0G8_9ROSI</name>
<comment type="caution">
    <text evidence="1">The sequence shown here is derived from an EMBL/GenBank/DDBJ whole genome shotgun (WGS) entry which is preliminary data.</text>
</comment>
<dbReference type="Proteomes" id="UP001472677">
    <property type="component" value="Unassembled WGS sequence"/>
</dbReference>
<protein>
    <submittedName>
        <fullName evidence="1">Uncharacterized protein</fullName>
    </submittedName>
</protein>
<sequence length="71" mass="7752">MASTQHGLNRGMVVPLKEGVSQFFSRQLDLILSNSSAQEVTTSVGELVPHVLDSIEMREVIVPIDDSNTLN</sequence>
<proteinExistence type="predicted"/>
<evidence type="ECO:0000313" key="1">
    <source>
        <dbReference type="EMBL" id="KAK8486394.1"/>
    </source>
</evidence>
<organism evidence="1 2">
    <name type="scientific">Hibiscus sabdariffa</name>
    <name type="common">roselle</name>
    <dbReference type="NCBI Taxonomy" id="183260"/>
    <lineage>
        <taxon>Eukaryota</taxon>
        <taxon>Viridiplantae</taxon>
        <taxon>Streptophyta</taxon>
        <taxon>Embryophyta</taxon>
        <taxon>Tracheophyta</taxon>
        <taxon>Spermatophyta</taxon>
        <taxon>Magnoliopsida</taxon>
        <taxon>eudicotyledons</taxon>
        <taxon>Gunneridae</taxon>
        <taxon>Pentapetalae</taxon>
        <taxon>rosids</taxon>
        <taxon>malvids</taxon>
        <taxon>Malvales</taxon>
        <taxon>Malvaceae</taxon>
        <taxon>Malvoideae</taxon>
        <taxon>Hibiscus</taxon>
    </lineage>
</organism>
<dbReference type="EMBL" id="JBBPBM010001175">
    <property type="protein sequence ID" value="KAK8486394.1"/>
    <property type="molecule type" value="Genomic_DNA"/>
</dbReference>